<feature type="region of interest" description="Disordered" evidence="5">
    <location>
        <begin position="1583"/>
        <end position="1602"/>
    </location>
</feature>
<feature type="domain" description="Ig-like" evidence="7">
    <location>
        <begin position="1147"/>
        <end position="1227"/>
    </location>
</feature>
<dbReference type="SUPFAM" id="SSF48726">
    <property type="entry name" value="Immunoglobulin"/>
    <property type="match status" value="14"/>
</dbReference>
<evidence type="ECO:0000256" key="1">
    <source>
        <dbReference type="ARBA" id="ARBA00040106"/>
    </source>
</evidence>
<proteinExistence type="predicted"/>
<dbReference type="PROSITE" id="PS50835">
    <property type="entry name" value="IG_LIKE"/>
    <property type="match status" value="12"/>
</dbReference>
<dbReference type="PANTHER" id="PTHR46013:SF4">
    <property type="entry name" value="B-CELL RECEPTOR CD22-RELATED"/>
    <property type="match status" value="1"/>
</dbReference>
<keyword evidence="6" id="KW-0812">Transmembrane</keyword>
<feature type="domain" description="Ig-like" evidence="7">
    <location>
        <begin position="1056"/>
        <end position="1137"/>
    </location>
</feature>
<feature type="region of interest" description="Disordered" evidence="5">
    <location>
        <begin position="451"/>
        <end position="491"/>
    </location>
</feature>
<feature type="domain" description="Ig-like" evidence="7">
    <location>
        <begin position="790"/>
        <end position="874"/>
    </location>
</feature>
<feature type="domain" description="Ig-like" evidence="7">
    <location>
        <begin position="154"/>
        <end position="233"/>
    </location>
</feature>
<feature type="region of interest" description="Disordered" evidence="5">
    <location>
        <begin position="1504"/>
        <end position="1545"/>
    </location>
</feature>
<comment type="subunit">
    <text evidence="4">Predominantly monomer of isoform CD22-beta. Also found as heterodimer of isoform CD22-beta and a shorter isoform. Interacts with PTPN6/SHP-1, LYN, SYK, PIK3R1/PIK3R2 and PLCG1 upon phosphorylation. Interacts with GRB2, INPP5D and SHC1 upon phosphorylation. May form a complex with INPP5D/SHIP, GRB2 and SHC1.</text>
</comment>
<feature type="non-terminal residue" evidence="8">
    <location>
        <position position="1"/>
    </location>
</feature>
<feature type="compositionally biased region" description="Polar residues" evidence="5">
    <location>
        <begin position="1519"/>
        <end position="1529"/>
    </location>
</feature>
<dbReference type="InterPro" id="IPR007110">
    <property type="entry name" value="Ig-like_dom"/>
</dbReference>
<evidence type="ECO:0000313" key="9">
    <source>
        <dbReference type="Proteomes" id="UP001166052"/>
    </source>
</evidence>
<dbReference type="Pfam" id="PF07679">
    <property type="entry name" value="I-set"/>
    <property type="match status" value="1"/>
</dbReference>
<evidence type="ECO:0000259" key="7">
    <source>
        <dbReference type="PROSITE" id="PS50835"/>
    </source>
</evidence>
<feature type="domain" description="Ig-like" evidence="7">
    <location>
        <begin position="967"/>
        <end position="1049"/>
    </location>
</feature>
<feature type="domain" description="Ig-like" evidence="7">
    <location>
        <begin position="66"/>
        <end position="149"/>
    </location>
</feature>
<evidence type="ECO:0000256" key="2">
    <source>
        <dbReference type="ARBA" id="ARBA00041781"/>
    </source>
</evidence>
<name>A0ABS2YX53_POLSE</name>
<dbReference type="SMART" id="SM00409">
    <property type="entry name" value="IG"/>
    <property type="match status" value="14"/>
</dbReference>
<dbReference type="EMBL" id="JAAWVN010009336">
    <property type="protein sequence ID" value="MBN3290760.1"/>
    <property type="molecule type" value="Genomic_DNA"/>
</dbReference>
<protein>
    <recommendedName>
        <fullName evidence="1">B-cell receptor CD22</fullName>
    </recommendedName>
    <alternativeName>
        <fullName evidence="2">Sialic acid-binding Ig-like lectin 2</fullName>
    </alternativeName>
</protein>
<evidence type="ECO:0000256" key="5">
    <source>
        <dbReference type="SAM" id="MobiDB-lite"/>
    </source>
</evidence>
<feature type="transmembrane region" description="Helical" evidence="6">
    <location>
        <begin position="1422"/>
        <end position="1443"/>
    </location>
</feature>
<dbReference type="InterPro" id="IPR036179">
    <property type="entry name" value="Ig-like_dom_sf"/>
</dbReference>
<dbReference type="PANTHER" id="PTHR46013">
    <property type="entry name" value="VASCULAR CELL ADHESION MOLECULE 1"/>
    <property type="match status" value="1"/>
</dbReference>
<evidence type="ECO:0000256" key="3">
    <source>
        <dbReference type="ARBA" id="ARBA00045430"/>
    </source>
</evidence>
<dbReference type="InterPro" id="IPR056386">
    <property type="entry name" value="Ig_CD22"/>
</dbReference>
<dbReference type="Gene3D" id="2.60.40.10">
    <property type="entry name" value="Immunoglobulins"/>
    <property type="match status" value="15"/>
</dbReference>
<feature type="domain" description="Ig-like" evidence="7">
    <location>
        <begin position="240"/>
        <end position="323"/>
    </location>
</feature>
<dbReference type="Proteomes" id="UP001166052">
    <property type="component" value="Unassembled WGS sequence"/>
</dbReference>
<feature type="transmembrane region" description="Helical" evidence="6">
    <location>
        <begin position="422"/>
        <end position="443"/>
    </location>
</feature>
<feature type="compositionally biased region" description="Basic and acidic residues" evidence="5">
    <location>
        <begin position="1535"/>
        <end position="1545"/>
    </location>
</feature>
<dbReference type="InterPro" id="IPR003599">
    <property type="entry name" value="Ig_sub"/>
</dbReference>
<dbReference type="InterPro" id="IPR013098">
    <property type="entry name" value="Ig_I-set"/>
</dbReference>
<dbReference type="SMART" id="SM00408">
    <property type="entry name" value="IGc2"/>
    <property type="match status" value="12"/>
</dbReference>
<feature type="domain" description="Ig-like" evidence="7">
    <location>
        <begin position="1326"/>
        <end position="1411"/>
    </location>
</feature>
<evidence type="ECO:0000256" key="6">
    <source>
        <dbReference type="SAM" id="Phobius"/>
    </source>
</evidence>
<dbReference type="Pfam" id="PF24518">
    <property type="entry name" value="Ig_CD22"/>
    <property type="match status" value="2"/>
</dbReference>
<feature type="domain" description="Ig-like" evidence="7">
    <location>
        <begin position="1237"/>
        <end position="1321"/>
    </location>
</feature>
<gene>
    <name evidence="8" type="primary">Cd22_8</name>
    <name evidence="8" type="ORF">GTO92_0014957</name>
</gene>
<dbReference type="Pfam" id="PF13927">
    <property type="entry name" value="Ig_3"/>
    <property type="match status" value="7"/>
</dbReference>
<evidence type="ECO:0000256" key="4">
    <source>
        <dbReference type="ARBA" id="ARBA00046458"/>
    </source>
</evidence>
<reference evidence="8" key="1">
    <citation type="journal article" date="2021" name="Cell">
        <title>Tracing the genetic footprints of vertebrate landing in non-teleost ray-finned fishes.</title>
        <authorList>
            <person name="Bi X."/>
            <person name="Wang K."/>
            <person name="Yang L."/>
            <person name="Pan H."/>
            <person name="Jiang H."/>
            <person name="Wei Q."/>
            <person name="Fang M."/>
            <person name="Yu H."/>
            <person name="Zhu C."/>
            <person name="Cai Y."/>
            <person name="He Y."/>
            <person name="Gan X."/>
            <person name="Zeng H."/>
            <person name="Yu D."/>
            <person name="Zhu Y."/>
            <person name="Jiang H."/>
            <person name="Qiu Q."/>
            <person name="Yang H."/>
            <person name="Zhang Y.E."/>
            <person name="Wang W."/>
            <person name="Zhu M."/>
            <person name="He S."/>
            <person name="Zhang G."/>
        </authorList>
    </citation>
    <scope>NUCLEOTIDE SEQUENCE</scope>
    <source>
        <strain evidence="8">Bchr_001</strain>
    </source>
</reference>
<keyword evidence="6" id="KW-1133">Transmembrane helix</keyword>
<dbReference type="CDD" id="cd00096">
    <property type="entry name" value="Ig"/>
    <property type="match status" value="5"/>
</dbReference>
<accession>A0ABS2YX53</accession>
<feature type="compositionally biased region" description="Basic and acidic residues" evidence="5">
    <location>
        <begin position="458"/>
        <end position="468"/>
    </location>
</feature>
<feature type="domain" description="Ig-like" evidence="7">
    <location>
        <begin position="881"/>
        <end position="960"/>
    </location>
</feature>
<evidence type="ECO:0000313" key="8">
    <source>
        <dbReference type="EMBL" id="MBN3290760.1"/>
    </source>
</evidence>
<dbReference type="InterPro" id="IPR013783">
    <property type="entry name" value="Ig-like_fold"/>
</dbReference>
<dbReference type="InterPro" id="IPR003598">
    <property type="entry name" value="Ig_sub2"/>
</dbReference>
<feature type="compositionally biased region" description="Basic and acidic residues" evidence="5">
    <location>
        <begin position="1504"/>
        <end position="1518"/>
    </location>
</feature>
<feature type="non-terminal residue" evidence="8">
    <location>
        <position position="1610"/>
    </location>
</feature>
<feature type="domain" description="Ig-like" evidence="7">
    <location>
        <begin position="326"/>
        <end position="404"/>
    </location>
</feature>
<comment type="caution">
    <text evidence="8">The sequence shown here is derived from an EMBL/GenBank/DDBJ whole genome shotgun (WGS) entry which is preliminary data.</text>
</comment>
<feature type="domain" description="Ig-like" evidence="7">
    <location>
        <begin position="699"/>
        <end position="779"/>
    </location>
</feature>
<keyword evidence="9" id="KW-1185">Reference proteome</keyword>
<sequence>MHPELGTIVYHTYASQVPSSYTNRVQFFGNKNKTCDVRISNVSRQESGEYKFKFDGGAPNTFTKLPGVSMTITGLIIQTTPETIKENDTVTLSCRANCSLPNRVFSWFRNGRPLKETSKDLQIQRVSTEDNSSYSCRAGNITSPERLLDVQFAPKNAVVTGQPSACIEEGTSVTLYCKALANPPSNYIWVKENSGQVEYGEELHISKFTRCHASCYHCEATNAHGKAKSAAINLMVNDAPKNAVITGQANTTIEEGESVTLNCTASANPPSNYTWVKENSSHVGSGEHLHISAFNVSHAGSYHCEATNIHGTANSAAVKLKVNVAPKNAVITGQPPACIEGTSVTLNCTALANPSSNYTWVKENSSQVGSGEQLHINEFKRSHDGSYHCEATNAHGMAKSAAITLTINGDVSCSGTRNLYTALYALLGVAVLVLLALGVFIFVRRRSQKTNQENGDIQGRKENSKDNIYDNISAPNEEPAQQTEDDQDAIQPNKHRVTFQNYTMDVNESSCVIIPCEFIQKPVQKTIWLKNPEYDSAIGKFVRTIVYDSETSLIDPAFRNRTEYLGNKDGNCTLKINDLQLNDTGNYKFRFKTEREWWISQSNVSITVHGNPCKVIITGPPSVTERESVSVTCATKGQCQYSPEWKLPPKLSVSLDDKSMTVTFTPTWQDHLKTLTCQLKGDNDKCNKRSFVLLVQGFPKEVQVRFNHTENNEVKENETLTVTCEVKHSHPNVIFYIFMRNEEDLQNGSSSEFVISKVSENDAGEYSCKACNKIGSTMSPKLKLDVQYPPKEMEINSIEDKDNLKEGQSVTFNCNFQRSNPTVTKYVWYKNGIPVSNENMEKLTIKNISYTSDKGKIECEAHNEIGGTRSKQLTLNVMYSPKETNASVNNPIIKENTRVTIKCVTKANPRASYHWFKDGRPWKKAEASEYIFNKIMISDSGNYFCQASNQEGTQNSSVIQLDVIYAPKDVQLKMNPSSMVKQGDLVLLNCTIGRSNPTVSSVTWYRNSVEIKRGTTRSLEFKEIHHNQSGTYYCDATNSVGKKQSNTIEMNILYGPTETYIEANVKTNQVKVGRNIVLECRTSSNPASHFTWHKNDSGGWKQQEPVGYQLTFQQITISNGGYFFCTAENDINSANSSIFHLDVLYPPTTPKMTFENNAREGFQAFIECQVESNPPAQLSISHIDKKSRDVKMMQDTNALKMCFMNLTSKDAGQYLCTADNTEGKSETKGDFIVKYSPKDVSLTILTSRVIENKPVKLVCDSVAYPPSSRYSWFKEQGDSQHKVGDNKELFFSSVSIQDSGQYFCTADNSMGQGHSKTSYLDVLYQPKKVRVLHNIGRSGVKQGDTIVLSCSCVSNPPANVYMWHKITENDMNSIVDNEQNITIHDFSVQHEGYYYCTAHNIVASESSQQISLFLFNWGALKIIASALMMLLFVSVLVIVIFMYRPSPQKRIGNEPDVVYSTVVNSGCDEQARELNENLHSNVKKKPTYDNDTLNYVSLPFHREHKEKEELPGKKEDNNHNSLGSPSNIYSKLQKPLKDKQKDKSDYENVKMPLQACQEKPTEHDGAARASEDLHYSTVTSYRTKKQNLEWESESSSEDEIKKTVYSAVRL</sequence>
<organism evidence="8 9">
    <name type="scientific">Polypterus senegalus</name>
    <name type="common">Senegal bichir</name>
    <dbReference type="NCBI Taxonomy" id="55291"/>
    <lineage>
        <taxon>Eukaryota</taxon>
        <taxon>Metazoa</taxon>
        <taxon>Chordata</taxon>
        <taxon>Craniata</taxon>
        <taxon>Vertebrata</taxon>
        <taxon>Euteleostomi</taxon>
        <taxon>Actinopterygii</taxon>
        <taxon>Polypteriformes</taxon>
        <taxon>Polypteridae</taxon>
        <taxon>Polypterus</taxon>
    </lineage>
</organism>
<keyword evidence="6" id="KW-0472">Membrane</keyword>
<comment type="function">
    <text evidence="3">Most highly expressed siglec (sialic acid-binding immunoglobulin-like lectin) on B-cells that plays a role in various aspects of B-cell biology including differentiation, antigen presentation, and trafficking to bone marrow. Binds to alpha 2,6-linked sialic acid residues of surface molecules such as CD22 itself, CD45 and IgM in a cis configuration. Can also bind to ligands on other cells as an adhesion molecule in a trans configuration. Acts as an inhibitory coreceptor on the surface of B-cells and inhibits B-cell receptor induced signaling, characterized by inhibition of the calcium mobilization and cellular activation. Mechanistically, the immunoreceptor tyrosine-based inhibitory motif domain is phosphorylated by the Src kinase LYN, which in turn leads to the recruitment of the protein tyrosine phosphatase 1/PTPN6, leading to the negative regulation of BCR signaling. If this negative signaling from is of sufficient strength, apoptosis of the B-cell can be induced.</text>
</comment>
<dbReference type="Pfam" id="PF13895">
    <property type="entry name" value="Ig_2"/>
    <property type="match status" value="4"/>
</dbReference>